<evidence type="ECO:0000313" key="3">
    <source>
        <dbReference type="EMBL" id="MEU8131969.1"/>
    </source>
</evidence>
<dbReference type="RefSeq" id="WP_358347028.1">
    <property type="nucleotide sequence ID" value="NZ_JBEZFP010000001.1"/>
</dbReference>
<name>A0ABV3D8A0_9ACTN</name>
<dbReference type="Gene3D" id="1.10.357.10">
    <property type="entry name" value="Tetracycline Repressor, domain 2"/>
    <property type="match status" value="1"/>
</dbReference>
<proteinExistence type="predicted"/>
<dbReference type="EMBL" id="JBEZFP010000001">
    <property type="protein sequence ID" value="MEU8131969.1"/>
    <property type="molecule type" value="Genomic_DNA"/>
</dbReference>
<keyword evidence="4" id="KW-1185">Reference proteome</keyword>
<dbReference type="SUPFAM" id="SSF46689">
    <property type="entry name" value="Homeodomain-like"/>
    <property type="match status" value="1"/>
</dbReference>
<sequence length="214" mass="22577">MPRDSGPTRRSLVDAAELLFVEKGLDVPLGEITKAAGQRNTGAVHYHFGGRDGLLRAILDRHVPVIAARRADLLAEAGRTPGDPVGYARALVLPITELLYGSPADRAYLQISVRLIADPTSAVAPYLGGDDVLAVVDAAIAALHPPTPDAYRERAFLAVQMVGLLCAQRAARGDVSPRPDAIVRTGELTRAEYEAHLTAILTGALVPLAPPEGS</sequence>
<accession>A0ABV3D8A0</accession>
<organism evidence="3 4">
    <name type="scientific">Streptodolium elevatio</name>
    <dbReference type="NCBI Taxonomy" id="3157996"/>
    <lineage>
        <taxon>Bacteria</taxon>
        <taxon>Bacillati</taxon>
        <taxon>Actinomycetota</taxon>
        <taxon>Actinomycetes</taxon>
        <taxon>Kitasatosporales</taxon>
        <taxon>Streptomycetaceae</taxon>
        <taxon>Streptodolium</taxon>
    </lineage>
</organism>
<reference evidence="3 4" key="1">
    <citation type="submission" date="2024-06" db="EMBL/GenBank/DDBJ databases">
        <title>The Natural Products Discovery Center: Release of the First 8490 Sequenced Strains for Exploring Actinobacteria Biosynthetic Diversity.</title>
        <authorList>
            <person name="Kalkreuter E."/>
            <person name="Kautsar S.A."/>
            <person name="Yang D."/>
            <person name="Bader C.D."/>
            <person name="Teijaro C.N."/>
            <person name="Fluegel L."/>
            <person name="Davis C.M."/>
            <person name="Simpson J.R."/>
            <person name="Lauterbach L."/>
            <person name="Steele A.D."/>
            <person name="Gui C."/>
            <person name="Meng S."/>
            <person name="Li G."/>
            <person name="Viehrig K."/>
            <person name="Ye F."/>
            <person name="Su P."/>
            <person name="Kiefer A.F."/>
            <person name="Nichols A."/>
            <person name="Cepeda A.J."/>
            <person name="Yan W."/>
            <person name="Fan B."/>
            <person name="Jiang Y."/>
            <person name="Adhikari A."/>
            <person name="Zheng C.-J."/>
            <person name="Schuster L."/>
            <person name="Cowan T.M."/>
            <person name="Smanski M.J."/>
            <person name="Chevrette M.G."/>
            <person name="De Carvalho L.P.S."/>
            <person name="Shen B."/>
        </authorList>
    </citation>
    <scope>NUCLEOTIDE SEQUENCE [LARGE SCALE GENOMIC DNA]</scope>
    <source>
        <strain evidence="3 4">NPDC048946</strain>
    </source>
</reference>
<protein>
    <submittedName>
        <fullName evidence="3">TetR/AcrR family transcriptional regulator</fullName>
    </submittedName>
</protein>
<dbReference type="Pfam" id="PF00440">
    <property type="entry name" value="TetR_N"/>
    <property type="match status" value="1"/>
</dbReference>
<gene>
    <name evidence="3" type="ORF">AB0C36_00510</name>
</gene>
<evidence type="ECO:0000259" key="2">
    <source>
        <dbReference type="Pfam" id="PF00440"/>
    </source>
</evidence>
<dbReference type="Proteomes" id="UP001551482">
    <property type="component" value="Unassembled WGS sequence"/>
</dbReference>
<dbReference type="InterPro" id="IPR009057">
    <property type="entry name" value="Homeodomain-like_sf"/>
</dbReference>
<dbReference type="InterPro" id="IPR001647">
    <property type="entry name" value="HTH_TetR"/>
</dbReference>
<evidence type="ECO:0000313" key="4">
    <source>
        <dbReference type="Proteomes" id="UP001551482"/>
    </source>
</evidence>
<evidence type="ECO:0000256" key="1">
    <source>
        <dbReference type="ARBA" id="ARBA00023125"/>
    </source>
</evidence>
<keyword evidence="1" id="KW-0238">DNA-binding</keyword>
<feature type="domain" description="HTH tetR-type" evidence="2">
    <location>
        <begin position="12"/>
        <end position="58"/>
    </location>
</feature>
<comment type="caution">
    <text evidence="3">The sequence shown here is derived from an EMBL/GenBank/DDBJ whole genome shotgun (WGS) entry which is preliminary data.</text>
</comment>